<gene>
    <name evidence="4" type="ORF">CUN51_00650</name>
</gene>
<dbReference type="Gene3D" id="3.40.50.720">
    <property type="entry name" value="NAD(P)-binding Rossmann-like Domain"/>
    <property type="match status" value="1"/>
</dbReference>
<dbReference type="SUPFAM" id="SSF50129">
    <property type="entry name" value="GroES-like"/>
    <property type="match status" value="1"/>
</dbReference>
<keyword evidence="2" id="KW-0560">Oxidoreductase</keyword>
<keyword evidence="1" id="KW-0521">NADP</keyword>
<name>A0A2M8P3P6_9CHLR</name>
<feature type="domain" description="Enoyl reductase (ER)" evidence="3">
    <location>
        <begin position="10"/>
        <end position="323"/>
    </location>
</feature>
<evidence type="ECO:0000313" key="4">
    <source>
        <dbReference type="EMBL" id="PJF32170.1"/>
    </source>
</evidence>
<dbReference type="EMBL" id="PGTK01000001">
    <property type="protein sequence ID" value="PJF32170.1"/>
    <property type="molecule type" value="Genomic_DNA"/>
</dbReference>
<dbReference type="InterPro" id="IPR014189">
    <property type="entry name" value="Quinone_OxRdtase_PIG3"/>
</dbReference>
<dbReference type="AlphaFoldDB" id="A0A2M8P3P6"/>
<evidence type="ECO:0000256" key="2">
    <source>
        <dbReference type="ARBA" id="ARBA00023002"/>
    </source>
</evidence>
<accession>A0A2M8P3P6</accession>
<dbReference type="CDD" id="cd05276">
    <property type="entry name" value="p53_inducible_oxidoreductase"/>
    <property type="match status" value="1"/>
</dbReference>
<dbReference type="Pfam" id="PF08240">
    <property type="entry name" value="ADH_N"/>
    <property type="match status" value="1"/>
</dbReference>
<evidence type="ECO:0000313" key="5">
    <source>
        <dbReference type="Proteomes" id="UP000228921"/>
    </source>
</evidence>
<dbReference type="GO" id="GO:0070402">
    <property type="term" value="F:NADPH binding"/>
    <property type="evidence" value="ECO:0007669"/>
    <property type="project" value="TreeGrafter"/>
</dbReference>
<dbReference type="InterPro" id="IPR011032">
    <property type="entry name" value="GroES-like_sf"/>
</dbReference>
<evidence type="ECO:0000259" key="3">
    <source>
        <dbReference type="SMART" id="SM00829"/>
    </source>
</evidence>
<protein>
    <submittedName>
        <fullName evidence="4">NADPH:quinone oxidoreductase</fullName>
    </submittedName>
</protein>
<organism evidence="4 5">
    <name type="scientific">Candidatus Thermofonsia Clade 1 bacterium</name>
    <dbReference type="NCBI Taxonomy" id="2364210"/>
    <lineage>
        <taxon>Bacteria</taxon>
        <taxon>Bacillati</taxon>
        <taxon>Chloroflexota</taxon>
        <taxon>Candidatus Thermofontia</taxon>
        <taxon>Candidatus Thermofonsia Clade 1</taxon>
    </lineage>
</organism>
<dbReference type="GO" id="GO:0016651">
    <property type="term" value="F:oxidoreductase activity, acting on NAD(P)H"/>
    <property type="evidence" value="ECO:0007669"/>
    <property type="project" value="TreeGrafter"/>
</dbReference>
<dbReference type="Proteomes" id="UP000228921">
    <property type="component" value="Unassembled WGS sequence"/>
</dbReference>
<dbReference type="InterPro" id="IPR020843">
    <property type="entry name" value="ER"/>
</dbReference>
<dbReference type="InterPro" id="IPR013154">
    <property type="entry name" value="ADH-like_N"/>
</dbReference>
<dbReference type="InterPro" id="IPR036291">
    <property type="entry name" value="NAD(P)-bd_dom_sf"/>
</dbReference>
<dbReference type="InterPro" id="IPR013149">
    <property type="entry name" value="ADH-like_C"/>
</dbReference>
<dbReference type="SUPFAM" id="SSF51735">
    <property type="entry name" value="NAD(P)-binding Rossmann-fold domains"/>
    <property type="match status" value="1"/>
</dbReference>
<dbReference type="SMART" id="SM00829">
    <property type="entry name" value="PKS_ER"/>
    <property type="match status" value="1"/>
</dbReference>
<sequence length="326" mass="34508">MRAVLYDSVGGAEVLYVGEAPDPQPAPDEMLIRVRATALNRADLLQRRGAYPPPPDASPILGLEVAGEVVQAPEGAPFAIGERVMAVVTGGGYAEYACVPVGMAMRVPEFFTWEQAAAIPEVFLTAYLNLFMLGGLQAGESVLIHAGASGVGTAAIQLAREAGARIFATAGTPEKLAKCRELGAMLAINYKQEDFSAVVRGATGGRGVDLILDFIGAPNWAANLEALAIGGRLMLIGFLGGSKAPALDLAPILIKSLRVTGTTLRRTPLPQKIALTRAFETFAMPRFQSGALQPIIDRVFPLSQAAEAHRYMESNQNIGKIILRVD</sequence>
<dbReference type="Gene3D" id="3.90.180.10">
    <property type="entry name" value="Medium-chain alcohol dehydrogenases, catalytic domain"/>
    <property type="match status" value="1"/>
</dbReference>
<reference evidence="4 5" key="1">
    <citation type="submission" date="2017-11" db="EMBL/GenBank/DDBJ databases">
        <title>Evolution of Phototrophy in the Chloroflexi Phylum Driven by Horizontal Gene Transfer.</title>
        <authorList>
            <person name="Ward L.M."/>
            <person name="Hemp J."/>
            <person name="Shih P.M."/>
            <person name="Mcglynn S.E."/>
            <person name="Fischer W."/>
        </authorList>
    </citation>
    <scope>NUCLEOTIDE SEQUENCE [LARGE SCALE GENOMIC DNA]</scope>
    <source>
        <strain evidence="4">CP2_2F</strain>
    </source>
</reference>
<dbReference type="Pfam" id="PF00107">
    <property type="entry name" value="ADH_zinc_N"/>
    <property type="match status" value="1"/>
</dbReference>
<proteinExistence type="predicted"/>
<dbReference type="PANTHER" id="PTHR48106:SF18">
    <property type="entry name" value="QUINONE OXIDOREDUCTASE PIG3"/>
    <property type="match status" value="1"/>
</dbReference>
<comment type="caution">
    <text evidence="4">The sequence shown here is derived from an EMBL/GenBank/DDBJ whole genome shotgun (WGS) entry which is preliminary data.</text>
</comment>
<evidence type="ECO:0000256" key="1">
    <source>
        <dbReference type="ARBA" id="ARBA00022857"/>
    </source>
</evidence>
<dbReference type="PANTHER" id="PTHR48106">
    <property type="entry name" value="QUINONE OXIDOREDUCTASE PIG3-RELATED"/>
    <property type="match status" value="1"/>
</dbReference>
<dbReference type="NCBIfam" id="TIGR02824">
    <property type="entry name" value="quinone_pig3"/>
    <property type="match status" value="1"/>
</dbReference>